<reference evidence="5" key="1">
    <citation type="submission" date="2015-10" db="EMBL/GenBank/DDBJ databases">
        <title>Description of Candidatus Tenderia electrophaga gen. nov, sp. nov., an Uncultivated Electroautotroph from a Biocathode Enrichment.</title>
        <authorList>
            <person name="Eddie B.J."/>
            <person name="Malanoski A.P."/>
            <person name="Wang Z."/>
            <person name="Hall R.J."/>
            <person name="Oh S.D."/>
            <person name="Heiner C."/>
            <person name="Lin B."/>
            <person name="Strycharz-Glaven S.M."/>
        </authorList>
    </citation>
    <scope>NUCLEOTIDE SEQUENCE [LARGE SCALE GENOMIC DNA]</scope>
    <source>
        <strain evidence="5">NRL1</strain>
    </source>
</reference>
<keyword evidence="2" id="KW-0472">Membrane</keyword>
<keyword evidence="1" id="KW-0175">Coiled coil</keyword>
<dbReference type="KEGG" id="tee:Tel_09340"/>
<dbReference type="EMBL" id="CP013099">
    <property type="protein sequence ID" value="ALP53341.1"/>
    <property type="molecule type" value="Genomic_DNA"/>
</dbReference>
<dbReference type="InterPro" id="IPR035965">
    <property type="entry name" value="PAS-like_dom_sf"/>
</dbReference>
<keyword evidence="6" id="KW-1185">Reference proteome</keyword>
<dbReference type="SUPFAM" id="SSF55785">
    <property type="entry name" value="PYP-like sensor domain (PAS domain)"/>
    <property type="match status" value="1"/>
</dbReference>
<gene>
    <name evidence="5" type="ORF">Tel_09340</name>
</gene>
<keyword evidence="2" id="KW-0812">Transmembrane</keyword>
<evidence type="ECO:0000259" key="4">
    <source>
        <dbReference type="PROSITE" id="PS50885"/>
    </source>
</evidence>
<dbReference type="GO" id="GO:0016020">
    <property type="term" value="C:membrane"/>
    <property type="evidence" value="ECO:0007669"/>
    <property type="project" value="InterPro"/>
</dbReference>
<dbReference type="SUPFAM" id="SSF158472">
    <property type="entry name" value="HAMP domain-like"/>
    <property type="match status" value="1"/>
</dbReference>
<dbReference type="CDD" id="cd00130">
    <property type="entry name" value="PAS"/>
    <property type="match status" value="1"/>
</dbReference>
<evidence type="ECO:0000256" key="2">
    <source>
        <dbReference type="SAM" id="Phobius"/>
    </source>
</evidence>
<evidence type="ECO:0000313" key="6">
    <source>
        <dbReference type="Proteomes" id="UP000055136"/>
    </source>
</evidence>
<evidence type="ECO:0000259" key="3">
    <source>
        <dbReference type="PROSITE" id="PS50112"/>
    </source>
</evidence>
<name>A0A0S2TE31_9GAMM</name>
<dbReference type="CDD" id="cd06225">
    <property type="entry name" value="HAMP"/>
    <property type="match status" value="1"/>
</dbReference>
<feature type="transmembrane region" description="Helical" evidence="2">
    <location>
        <begin position="198"/>
        <end position="217"/>
    </location>
</feature>
<proteinExistence type="predicted"/>
<sequence length="405" mass="44185">MAINIQKKLLSGYVIIAIVAISVGYLSARATQELNDTFEEITTRTVPIMDVMNDLRYFAARSISHATELALLLSPGHPSTEFTRIEHGEQELDQTLAGYRAAVSRYRLLVGHRAGGQDREVLGMIVSTSQMLQQLLRGLVKAGREGVSAESLFAKMEQIEAYELTFLYSVDAALASEVEQLNSDRARLQEAIGRTRNIAVVFGPASVVIAVLITMYFSRRMTSVLERLKNASLAVASGNWNIRVPRVAKDEFGDVVQTFNDMASALQAKAQQADTVKVHCHEILDTMSELVVVTGLDGKIETVNNAATQWLKAKEEDLAGQSIDTIFAKEYRDTLQSRWLPTLIKGGTIPHARVAYVDSDKKAIAMIVTASGMCGSGGVIDGIVYKAIPESKLNSEPGYDGSANI</sequence>
<dbReference type="Gene3D" id="3.30.450.20">
    <property type="entry name" value="PAS domain"/>
    <property type="match status" value="1"/>
</dbReference>
<dbReference type="PANTHER" id="PTHR32089">
    <property type="entry name" value="METHYL-ACCEPTING CHEMOTAXIS PROTEIN MCPB"/>
    <property type="match status" value="1"/>
</dbReference>
<dbReference type="Proteomes" id="UP000055136">
    <property type="component" value="Chromosome"/>
</dbReference>
<dbReference type="SMART" id="SM00091">
    <property type="entry name" value="PAS"/>
    <property type="match status" value="1"/>
</dbReference>
<evidence type="ECO:0000313" key="5">
    <source>
        <dbReference type="EMBL" id="ALP53341.1"/>
    </source>
</evidence>
<feature type="domain" description="PAS" evidence="3">
    <location>
        <begin position="282"/>
        <end position="347"/>
    </location>
</feature>
<evidence type="ECO:0000256" key="1">
    <source>
        <dbReference type="SAM" id="Coils"/>
    </source>
</evidence>
<evidence type="ECO:0008006" key="7">
    <source>
        <dbReference type="Google" id="ProtNLM"/>
    </source>
</evidence>
<dbReference type="Pfam" id="PF13426">
    <property type="entry name" value="PAS_9"/>
    <property type="match status" value="1"/>
</dbReference>
<dbReference type="Gene3D" id="6.10.340.10">
    <property type="match status" value="1"/>
</dbReference>
<dbReference type="InterPro" id="IPR000014">
    <property type="entry name" value="PAS"/>
</dbReference>
<protein>
    <recommendedName>
        <fullName evidence="7">HAMP domain-containing protein</fullName>
    </recommendedName>
</protein>
<dbReference type="PROSITE" id="PS50112">
    <property type="entry name" value="PAS"/>
    <property type="match status" value="1"/>
</dbReference>
<dbReference type="GO" id="GO:0007165">
    <property type="term" value="P:signal transduction"/>
    <property type="evidence" value="ECO:0007669"/>
    <property type="project" value="InterPro"/>
</dbReference>
<dbReference type="InterPro" id="IPR003660">
    <property type="entry name" value="HAMP_dom"/>
</dbReference>
<accession>A0A0S2TE31</accession>
<dbReference type="PANTHER" id="PTHR32089:SF112">
    <property type="entry name" value="LYSOZYME-LIKE PROTEIN-RELATED"/>
    <property type="match status" value="1"/>
</dbReference>
<dbReference type="STRING" id="1748243.Tel_09340"/>
<dbReference type="PROSITE" id="PS50885">
    <property type="entry name" value="HAMP"/>
    <property type="match status" value="1"/>
</dbReference>
<dbReference type="AlphaFoldDB" id="A0A0S2TE31"/>
<organism evidence="5 6">
    <name type="scientific">Candidatus Tenderia electrophaga</name>
    <dbReference type="NCBI Taxonomy" id="1748243"/>
    <lineage>
        <taxon>Bacteria</taxon>
        <taxon>Pseudomonadati</taxon>
        <taxon>Pseudomonadota</taxon>
        <taxon>Gammaproteobacteria</taxon>
        <taxon>Candidatus Tenderiales</taxon>
        <taxon>Candidatus Tenderiaceae</taxon>
        <taxon>Candidatus Tenderia</taxon>
    </lineage>
</organism>
<dbReference type="SMART" id="SM00304">
    <property type="entry name" value="HAMP"/>
    <property type="match status" value="1"/>
</dbReference>
<dbReference type="Pfam" id="PF00672">
    <property type="entry name" value="HAMP"/>
    <property type="match status" value="1"/>
</dbReference>
<feature type="coiled-coil region" evidence="1">
    <location>
        <begin position="171"/>
        <end position="198"/>
    </location>
</feature>
<feature type="domain" description="HAMP" evidence="4">
    <location>
        <begin position="219"/>
        <end position="271"/>
    </location>
</feature>
<feature type="transmembrane region" description="Helical" evidence="2">
    <location>
        <begin position="9"/>
        <end position="28"/>
    </location>
</feature>
<keyword evidence="2" id="KW-1133">Transmembrane helix</keyword>